<gene>
    <name evidence="2" type="ORF">HXL68_11185</name>
</gene>
<dbReference type="Proteomes" id="UP000718593">
    <property type="component" value="Unassembled WGS sequence"/>
</dbReference>
<dbReference type="CDD" id="cd12797">
    <property type="entry name" value="M23_peptidase"/>
    <property type="match status" value="1"/>
</dbReference>
<name>A0A930BUR3_9RHOO</name>
<accession>A0A930BUR3</accession>
<dbReference type="EMBL" id="JABZMI010000237">
    <property type="protein sequence ID" value="MBF1165591.1"/>
    <property type="molecule type" value="Genomic_DNA"/>
</dbReference>
<protein>
    <submittedName>
        <fullName evidence="2">M23 family metallopeptidase</fullName>
    </submittedName>
</protein>
<organism evidence="2 3">
    <name type="scientific">Dechloromonas agitata</name>
    <dbReference type="NCBI Taxonomy" id="73030"/>
    <lineage>
        <taxon>Bacteria</taxon>
        <taxon>Pseudomonadati</taxon>
        <taxon>Pseudomonadota</taxon>
        <taxon>Betaproteobacteria</taxon>
        <taxon>Rhodocyclales</taxon>
        <taxon>Azonexaceae</taxon>
        <taxon>Dechloromonas</taxon>
    </lineage>
</organism>
<evidence type="ECO:0000259" key="1">
    <source>
        <dbReference type="Pfam" id="PF01551"/>
    </source>
</evidence>
<dbReference type="GO" id="GO:0004222">
    <property type="term" value="F:metalloendopeptidase activity"/>
    <property type="evidence" value="ECO:0007669"/>
    <property type="project" value="TreeGrafter"/>
</dbReference>
<feature type="domain" description="M23ase beta-sheet core" evidence="1">
    <location>
        <begin position="1"/>
        <end position="53"/>
    </location>
</feature>
<dbReference type="SUPFAM" id="SSF51261">
    <property type="entry name" value="Duplicated hybrid motif"/>
    <property type="match status" value="1"/>
</dbReference>
<dbReference type="Pfam" id="PF01551">
    <property type="entry name" value="Peptidase_M23"/>
    <property type="match status" value="1"/>
</dbReference>
<feature type="non-terminal residue" evidence="2">
    <location>
        <position position="1"/>
    </location>
</feature>
<dbReference type="PANTHER" id="PTHR21666">
    <property type="entry name" value="PEPTIDASE-RELATED"/>
    <property type="match status" value="1"/>
</dbReference>
<sequence length="60" mass="6550">GLITAYMHLSRIDVHPGQKVRRGELLGAIGATGRVTGPHLHWAVILNNTPVDPELFLSPR</sequence>
<reference evidence="2" key="1">
    <citation type="submission" date="2020-04" db="EMBL/GenBank/DDBJ databases">
        <title>Deep metagenomics examines the oral microbiome during advanced dental caries in children, revealing novel taxa and co-occurrences with host molecules.</title>
        <authorList>
            <person name="Baker J.L."/>
            <person name="Morton J.T."/>
            <person name="Dinis M."/>
            <person name="Alvarez R."/>
            <person name="Tran N.C."/>
            <person name="Knight R."/>
            <person name="Edlund A."/>
        </authorList>
    </citation>
    <scope>NUCLEOTIDE SEQUENCE</scope>
    <source>
        <strain evidence="2">JCVI_32_bin.24</strain>
    </source>
</reference>
<dbReference type="AlphaFoldDB" id="A0A930BUR3"/>
<dbReference type="Gene3D" id="2.70.70.10">
    <property type="entry name" value="Glucose Permease (Domain IIA)"/>
    <property type="match status" value="1"/>
</dbReference>
<dbReference type="InterPro" id="IPR050570">
    <property type="entry name" value="Cell_wall_metabolism_enzyme"/>
</dbReference>
<dbReference type="PANTHER" id="PTHR21666:SF285">
    <property type="entry name" value="M23 FAMILY METALLOPEPTIDASE"/>
    <property type="match status" value="1"/>
</dbReference>
<comment type="caution">
    <text evidence="2">The sequence shown here is derived from an EMBL/GenBank/DDBJ whole genome shotgun (WGS) entry which is preliminary data.</text>
</comment>
<dbReference type="InterPro" id="IPR011055">
    <property type="entry name" value="Dup_hybrid_motif"/>
</dbReference>
<evidence type="ECO:0000313" key="2">
    <source>
        <dbReference type="EMBL" id="MBF1165591.1"/>
    </source>
</evidence>
<evidence type="ECO:0000313" key="3">
    <source>
        <dbReference type="Proteomes" id="UP000718593"/>
    </source>
</evidence>
<proteinExistence type="predicted"/>
<dbReference type="InterPro" id="IPR016047">
    <property type="entry name" value="M23ase_b-sheet_dom"/>
</dbReference>